<feature type="region of interest" description="Disordered" evidence="1">
    <location>
        <begin position="75"/>
        <end position="103"/>
    </location>
</feature>
<dbReference type="OrthoDB" id="292474at2"/>
<evidence type="ECO:0000256" key="1">
    <source>
        <dbReference type="SAM" id="MobiDB-lite"/>
    </source>
</evidence>
<proteinExistence type="predicted"/>
<dbReference type="EMBL" id="SIHI01000014">
    <property type="protein sequence ID" value="TWT50116.1"/>
    <property type="molecule type" value="Genomic_DNA"/>
</dbReference>
<keyword evidence="3" id="KW-1185">Reference proteome</keyword>
<dbReference type="RefSeq" id="WP_146511100.1">
    <property type="nucleotide sequence ID" value="NZ_SIHI01000014.1"/>
</dbReference>
<organism evidence="2 3">
    <name type="scientific">Thalassoglobus neptunius</name>
    <dbReference type="NCBI Taxonomy" id="1938619"/>
    <lineage>
        <taxon>Bacteria</taxon>
        <taxon>Pseudomonadati</taxon>
        <taxon>Planctomycetota</taxon>
        <taxon>Planctomycetia</taxon>
        <taxon>Planctomycetales</taxon>
        <taxon>Planctomycetaceae</taxon>
        <taxon>Thalassoglobus</taxon>
    </lineage>
</organism>
<reference evidence="2 3" key="1">
    <citation type="submission" date="2019-02" db="EMBL/GenBank/DDBJ databases">
        <title>Deep-cultivation of Planctomycetes and their phenomic and genomic characterization uncovers novel biology.</title>
        <authorList>
            <person name="Wiegand S."/>
            <person name="Jogler M."/>
            <person name="Boedeker C."/>
            <person name="Pinto D."/>
            <person name="Vollmers J."/>
            <person name="Rivas-Marin E."/>
            <person name="Kohn T."/>
            <person name="Peeters S.H."/>
            <person name="Heuer A."/>
            <person name="Rast P."/>
            <person name="Oberbeckmann S."/>
            <person name="Bunk B."/>
            <person name="Jeske O."/>
            <person name="Meyerdierks A."/>
            <person name="Storesund J.E."/>
            <person name="Kallscheuer N."/>
            <person name="Luecker S."/>
            <person name="Lage O.M."/>
            <person name="Pohl T."/>
            <person name="Merkel B.J."/>
            <person name="Hornburger P."/>
            <person name="Mueller R.-W."/>
            <person name="Bruemmer F."/>
            <person name="Labrenz M."/>
            <person name="Spormann A.M."/>
            <person name="Op Den Camp H."/>
            <person name="Overmann J."/>
            <person name="Amann R."/>
            <person name="Jetten M.S.M."/>
            <person name="Mascher T."/>
            <person name="Medema M.H."/>
            <person name="Devos D.P."/>
            <person name="Kaster A.-K."/>
            <person name="Ovreas L."/>
            <person name="Rohde M."/>
            <person name="Galperin M.Y."/>
            <person name="Jogler C."/>
        </authorList>
    </citation>
    <scope>NUCLEOTIDE SEQUENCE [LARGE SCALE GENOMIC DNA]</scope>
    <source>
        <strain evidence="2 3">KOR42</strain>
    </source>
</reference>
<protein>
    <submittedName>
        <fullName evidence="2">Uncharacterized protein</fullName>
    </submittedName>
</protein>
<evidence type="ECO:0000313" key="3">
    <source>
        <dbReference type="Proteomes" id="UP000317243"/>
    </source>
</evidence>
<sequence>MPIKFRCPHCEQFLGISRSRAGAITDCPTCGRTIRVPQLDGSIDPLPEPEINLGDNQLRDALSALASLEGDLSPQLTLTASPSDEAVTKSRSQPEAIDSVDPRPVVVPIAEKQSVDALDTSISDGEIDVLAELGKLEAAPPSAYQKAKPTPLKPGGQWRWIILGGVVACALSFLLGRISSNVGSVDEPQEVVVANKVPVPDSEVAVPPVVENAQENDRENPANPVAVQESSATLDGIVTWVDPTGESRPDKGARVLVLPRERIGTSRLPEEGLRVGADQNDQNVLSAAIAALGGRMGRVDSEGKFHFAQLSSGQYGVLIVSQFQSASSADQLAPEFITFLQSYFDQPDRLWGRVQAKFQFIKVPTDQGKPIEVEFSNR</sequence>
<dbReference type="AlphaFoldDB" id="A0A5C5WH53"/>
<name>A0A5C5WH53_9PLAN</name>
<dbReference type="Proteomes" id="UP000317243">
    <property type="component" value="Unassembled WGS sequence"/>
</dbReference>
<gene>
    <name evidence="2" type="ORF">KOR42_36630</name>
</gene>
<accession>A0A5C5WH53</accession>
<evidence type="ECO:0000313" key="2">
    <source>
        <dbReference type="EMBL" id="TWT50116.1"/>
    </source>
</evidence>
<comment type="caution">
    <text evidence="2">The sequence shown here is derived from an EMBL/GenBank/DDBJ whole genome shotgun (WGS) entry which is preliminary data.</text>
</comment>
<dbReference type="Gene3D" id="2.20.28.160">
    <property type="match status" value="1"/>
</dbReference>